<dbReference type="KEGG" id="tee:Tel_12040"/>
<dbReference type="PANTHER" id="PTHR30329:SF21">
    <property type="entry name" value="LIPOPROTEIN YIAD-RELATED"/>
    <property type="match status" value="1"/>
</dbReference>
<dbReference type="Proteomes" id="UP000055136">
    <property type="component" value="Chromosome"/>
</dbReference>
<protein>
    <recommendedName>
        <fullName evidence="3">OmpA-like domain-containing protein</fullName>
    </recommendedName>
</protein>
<dbReference type="InterPro" id="IPR036737">
    <property type="entry name" value="OmpA-like_sf"/>
</dbReference>
<dbReference type="InterPro" id="IPR050330">
    <property type="entry name" value="Bact_OuterMem_StrucFunc"/>
</dbReference>
<evidence type="ECO:0000259" key="3">
    <source>
        <dbReference type="PROSITE" id="PS51123"/>
    </source>
</evidence>
<name>A0A0S2TF61_9GAMM</name>
<dbReference type="GO" id="GO:0016020">
    <property type="term" value="C:membrane"/>
    <property type="evidence" value="ECO:0007669"/>
    <property type="project" value="UniProtKB-UniRule"/>
</dbReference>
<dbReference type="SUPFAM" id="SSF103088">
    <property type="entry name" value="OmpA-like"/>
    <property type="match status" value="1"/>
</dbReference>
<evidence type="ECO:0000256" key="2">
    <source>
        <dbReference type="SAM" id="MobiDB-lite"/>
    </source>
</evidence>
<dbReference type="SUPFAM" id="SSF55486">
    <property type="entry name" value="Metalloproteases ('zincins'), catalytic domain"/>
    <property type="match status" value="1"/>
</dbReference>
<dbReference type="CDD" id="cd07185">
    <property type="entry name" value="OmpA_C-like"/>
    <property type="match status" value="1"/>
</dbReference>
<sequence length="477" mass="52283">MQTAVQTESEQRPYRTPEPAAQAGQAGLPQYLREAEPDAGVPEAGPASPSDAGVPLPAGVPEAEAPAPTGPNACATAEEEERKERFRRRSFSALDFRPSAGYGKFDAYYWPRSSLMAAVVKMKFNFVQAEDTPDIMTLYSMALAGQDISRYFWTDTQKRQYERDYVQTVSRQWSFAHTFRSTKPCWPFSADPHVTPRIVSDASAAHFDVTVFKMSSPTGKRTSSFSARNPGTAGWQGTGELDENDVIEEQNKRSRQVARAERQRLERAIAAAMASPVLFEQNRANIRPPFDARLSALAEAMKAKNPSDPAIPMVLRGFASAEGARAHNDRLSRERAEAVAEVLRRAGVPQPLVIDPQGPVGAPDDAANRKVELIPDTGFETSYSGNRFSPAAHEFGHALGLPDEYVNRTTGNLGAKQTAFVNLAQQAGVSPPDRWGDRTSSVMSVGVDVLPRHYLTIWEALGQMTSPDITRNEWSIG</sequence>
<keyword evidence="5" id="KW-1185">Reference proteome</keyword>
<accession>A0A0S2TF61</accession>
<dbReference type="AlphaFoldDB" id="A0A0S2TF61"/>
<feature type="domain" description="OmpA-like" evidence="3">
    <location>
        <begin position="266"/>
        <end position="377"/>
    </location>
</feature>
<proteinExistence type="predicted"/>
<dbReference type="Pfam" id="PF00691">
    <property type="entry name" value="OmpA"/>
    <property type="match status" value="1"/>
</dbReference>
<feature type="region of interest" description="Disordered" evidence="2">
    <location>
        <begin position="219"/>
        <end position="239"/>
    </location>
</feature>
<evidence type="ECO:0000256" key="1">
    <source>
        <dbReference type="PROSITE-ProRule" id="PRU00473"/>
    </source>
</evidence>
<feature type="region of interest" description="Disordered" evidence="2">
    <location>
        <begin position="1"/>
        <end position="81"/>
    </location>
</feature>
<dbReference type="PANTHER" id="PTHR30329">
    <property type="entry name" value="STATOR ELEMENT OF FLAGELLAR MOTOR COMPLEX"/>
    <property type="match status" value="1"/>
</dbReference>
<feature type="compositionally biased region" description="Low complexity" evidence="2">
    <location>
        <begin position="54"/>
        <end position="73"/>
    </location>
</feature>
<dbReference type="EMBL" id="CP013099">
    <property type="protein sequence ID" value="ALP53803.1"/>
    <property type="molecule type" value="Genomic_DNA"/>
</dbReference>
<dbReference type="PROSITE" id="PS51123">
    <property type="entry name" value="OMPA_2"/>
    <property type="match status" value="1"/>
</dbReference>
<evidence type="ECO:0000313" key="4">
    <source>
        <dbReference type="EMBL" id="ALP53803.1"/>
    </source>
</evidence>
<dbReference type="STRING" id="1748243.Tel_12040"/>
<evidence type="ECO:0000313" key="5">
    <source>
        <dbReference type="Proteomes" id="UP000055136"/>
    </source>
</evidence>
<dbReference type="InterPro" id="IPR006665">
    <property type="entry name" value="OmpA-like"/>
</dbReference>
<reference evidence="4" key="1">
    <citation type="submission" date="2015-10" db="EMBL/GenBank/DDBJ databases">
        <title>Description of Candidatus Tenderia electrophaga gen. nov, sp. nov., an Uncultivated Electroautotroph from a Biocathode Enrichment.</title>
        <authorList>
            <person name="Eddie B.J."/>
            <person name="Malanoski A.P."/>
            <person name="Wang Z."/>
            <person name="Hall R.J."/>
            <person name="Oh S.D."/>
            <person name="Heiner C."/>
            <person name="Lin B."/>
            <person name="Strycharz-Glaven S.M."/>
        </authorList>
    </citation>
    <scope>NUCLEOTIDE SEQUENCE [LARGE SCALE GENOMIC DNA]</scope>
    <source>
        <strain evidence="4">NRL1</strain>
    </source>
</reference>
<feature type="compositionally biased region" description="Polar residues" evidence="2">
    <location>
        <begin position="219"/>
        <end position="229"/>
    </location>
</feature>
<dbReference type="Gene3D" id="3.30.1330.60">
    <property type="entry name" value="OmpA-like domain"/>
    <property type="match status" value="1"/>
</dbReference>
<organism evidence="4 5">
    <name type="scientific">Candidatus Tenderia electrophaga</name>
    <dbReference type="NCBI Taxonomy" id="1748243"/>
    <lineage>
        <taxon>Bacteria</taxon>
        <taxon>Pseudomonadati</taxon>
        <taxon>Pseudomonadota</taxon>
        <taxon>Gammaproteobacteria</taxon>
        <taxon>Candidatus Tenderiales</taxon>
        <taxon>Candidatus Tenderiaceae</taxon>
        <taxon>Candidatus Tenderia</taxon>
    </lineage>
</organism>
<keyword evidence="1" id="KW-0472">Membrane</keyword>
<gene>
    <name evidence="4" type="ORF">Tel_12040</name>
</gene>